<feature type="domain" description="Reverse transcriptase Ty1/copia-type" evidence="1">
    <location>
        <begin position="2"/>
        <end position="146"/>
    </location>
</feature>
<sequence>MEIPPGFGNEQTLGKVCKLKKSLYGLEQSPCARFDRFRRAVCDMGYSQCNGDHTVFYKQRGSCITILDVYVDGIVIIRDDDEEIKSLKGRLGKAFEVKDLGPLRYFLGIEIARSSKGIILSQRKYVSDLLAETGMLGCRPCGSPIDKNHQMCVELGDPVDRERYQRLVGRLIYLCHTRLNISYAVSVVSRYMHDPRTRHMEAVYQILRYLKGTLGKGSWFRAKQHLNLEGYCDADWASSRDDRRSTSGYCVFVGGNFVSWRSKKQAVVSRSTAEAEHRAMALALREMMWLKGLLKELRVLKNETTLLHCDNVAAINIANNPVQFDRMKHVEIDRFFIKEKMDSGALRLEYVKSRDQLADCLTKGLGTKDNKSACNKMGMLNIFSPS</sequence>
<dbReference type="STRING" id="4540.A0A3L6PFG1"/>
<dbReference type="InterPro" id="IPR013103">
    <property type="entry name" value="RVT_2"/>
</dbReference>
<keyword evidence="3" id="KW-1185">Reference proteome</keyword>
<dbReference type="CDD" id="cd09272">
    <property type="entry name" value="RNase_HI_RT_Ty1"/>
    <property type="match status" value="1"/>
</dbReference>
<dbReference type="PANTHER" id="PTHR11439">
    <property type="entry name" value="GAG-POL-RELATED RETROTRANSPOSON"/>
    <property type="match status" value="1"/>
</dbReference>
<dbReference type="InterPro" id="IPR043502">
    <property type="entry name" value="DNA/RNA_pol_sf"/>
</dbReference>
<evidence type="ECO:0000259" key="1">
    <source>
        <dbReference type="Pfam" id="PF07727"/>
    </source>
</evidence>
<dbReference type="Proteomes" id="UP000275267">
    <property type="component" value="Unassembled WGS sequence"/>
</dbReference>
<dbReference type="Pfam" id="PF07727">
    <property type="entry name" value="RVT_2"/>
    <property type="match status" value="1"/>
</dbReference>
<evidence type="ECO:0000313" key="2">
    <source>
        <dbReference type="EMBL" id="RLM56220.1"/>
    </source>
</evidence>
<dbReference type="SUPFAM" id="SSF56672">
    <property type="entry name" value="DNA/RNA polymerases"/>
    <property type="match status" value="1"/>
</dbReference>
<accession>A0A3L6PFG1</accession>
<dbReference type="OrthoDB" id="1919845at2759"/>
<proteinExistence type="predicted"/>
<organism evidence="2 3">
    <name type="scientific">Panicum miliaceum</name>
    <name type="common">Proso millet</name>
    <name type="synonym">Broomcorn millet</name>
    <dbReference type="NCBI Taxonomy" id="4540"/>
    <lineage>
        <taxon>Eukaryota</taxon>
        <taxon>Viridiplantae</taxon>
        <taxon>Streptophyta</taxon>
        <taxon>Embryophyta</taxon>
        <taxon>Tracheophyta</taxon>
        <taxon>Spermatophyta</taxon>
        <taxon>Magnoliopsida</taxon>
        <taxon>Liliopsida</taxon>
        <taxon>Poales</taxon>
        <taxon>Poaceae</taxon>
        <taxon>PACMAD clade</taxon>
        <taxon>Panicoideae</taxon>
        <taxon>Panicodae</taxon>
        <taxon>Paniceae</taxon>
        <taxon>Panicinae</taxon>
        <taxon>Panicum</taxon>
        <taxon>Panicum sect. Panicum</taxon>
    </lineage>
</organism>
<protein>
    <submittedName>
        <fullName evidence="2">Retrotransposon protein, putative, unclassified</fullName>
    </submittedName>
</protein>
<reference evidence="3" key="1">
    <citation type="journal article" date="2019" name="Nat. Commun.">
        <title>The genome of broomcorn millet.</title>
        <authorList>
            <person name="Zou C."/>
            <person name="Miki D."/>
            <person name="Li D."/>
            <person name="Tang Q."/>
            <person name="Xiao L."/>
            <person name="Rajput S."/>
            <person name="Deng P."/>
            <person name="Jia W."/>
            <person name="Huang R."/>
            <person name="Zhang M."/>
            <person name="Sun Y."/>
            <person name="Hu J."/>
            <person name="Fu X."/>
            <person name="Schnable P.S."/>
            <person name="Li F."/>
            <person name="Zhang H."/>
            <person name="Feng B."/>
            <person name="Zhu X."/>
            <person name="Liu R."/>
            <person name="Schnable J.C."/>
            <person name="Zhu J.-K."/>
            <person name="Zhang H."/>
        </authorList>
    </citation>
    <scope>NUCLEOTIDE SEQUENCE [LARGE SCALE GENOMIC DNA]</scope>
</reference>
<evidence type="ECO:0000313" key="3">
    <source>
        <dbReference type="Proteomes" id="UP000275267"/>
    </source>
</evidence>
<dbReference type="PANTHER" id="PTHR11439:SF467">
    <property type="entry name" value="INTEGRASE CATALYTIC DOMAIN-CONTAINING PROTEIN"/>
    <property type="match status" value="1"/>
</dbReference>
<name>A0A3L6PFG1_PANMI</name>
<gene>
    <name evidence="2" type="ORF">C2845_PM10G11380</name>
</gene>
<comment type="caution">
    <text evidence="2">The sequence shown here is derived from an EMBL/GenBank/DDBJ whole genome shotgun (WGS) entry which is preliminary data.</text>
</comment>
<dbReference type="EMBL" id="PQIB02000018">
    <property type="protein sequence ID" value="RLM56220.1"/>
    <property type="molecule type" value="Genomic_DNA"/>
</dbReference>
<dbReference type="AlphaFoldDB" id="A0A3L6PFG1"/>